<name>B1I1W4_DESAP</name>
<reference evidence="2 3" key="2">
    <citation type="journal article" date="2008" name="Science">
        <title>Environmental genomics reveals a single-species ecosystem deep within Earth.</title>
        <authorList>
            <person name="Chivian D."/>
            <person name="Brodie E.L."/>
            <person name="Alm E.J."/>
            <person name="Culley D.E."/>
            <person name="Dehal P.S."/>
            <person name="Desantis T.Z."/>
            <person name="Gihring T.M."/>
            <person name="Lapidus A."/>
            <person name="Lin L.H."/>
            <person name="Lowry S.R."/>
            <person name="Moser D.P."/>
            <person name="Richardson P.M."/>
            <person name="Southam G."/>
            <person name="Wanger G."/>
            <person name="Pratt L.M."/>
            <person name="Andersen G.L."/>
            <person name="Hazen T.C."/>
            <person name="Brockman F.J."/>
            <person name="Arkin A.P."/>
            <person name="Onstott T.C."/>
        </authorList>
    </citation>
    <scope>NUCLEOTIDE SEQUENCE [LARGE SCALE GENOMIC DNA]</scope>
    <source>
        <strain evidence="2 3">MP104C</strain>
    </source>
</reference>
<dbReference type="HOGENOM" id="CLU_1746670_0_0_9"/>
<dbReference type="Proteomes" id="UP000008544">
    <property type="component" value="Chromosome"/>
</dbReference>
<sequence>MVLGGMTRAMKDGTNNWAVSKVYLHLVALITFSVLLFNFVELVRAIPDYIAPLPGWTMDHQTARNELFLQKYGQYPDLSRKEHRDKMAAFTKEEVEALMEERYQAEKERIKAYNLRTIIRHGVSFIILLPVHIYFFRLARKSEYSNPNP</sequence>
<reference evidence="3" key="1">
    <citation type="submission" date="2007-10" db="EMBL/GenBank/DDBJ databases">
        <title>Complete sequence of chromosome of Desulforudis audaxviator MP104C.</title>
        <authorList>
            <person name="Copeland A."/>
            <person name="Lucas S."/>
            <person name="Lapidus A."/>
            <person name="Barry K."/>
            <person name="Glavina del Rio T."/>
            <person name="Dalin E."/>
            <person name="Tice H."/>
            <person name="Bruce D."/>
            <person name="Pitluck S."/>
            <person name="Lowry S.R."/>
            <person name="Larimer F."/>
            <person name="Land M.L."/>
            <person name="Hauser L."/>
            <person name="Kyrpides N."/>
            <person name="Ivanova N.N."/>
            <person name="Richardson P."/>
        </authorList>
    </citation>
    <scope>NUCLEOTIDE SEQUENCE [LARGE SCALE GENOMIC DNA]</scope>
    <source>
        <strain evidence="3">MP104C</strain>
    </source>
</reference>
<accession>B1I1W4</accession>
<gene>
    <name evidence="2" type="ordered locus">Daud_0370</name>
</gene>
<keyword evidence="3" id="KW-1185">Reference proteome</keyword>
<keyword evidence="1" id="KW-0812">Transmembrane</keyword>
<keyword evidence="1" id="KW-1133">Transmembrane helix</keyword>
<proteinExistence type="predicted"/>
<protein>
    <submittedName>
        <fullName evidence="2">Uncharacterized protein</fullName>
    </submittedName>
</protein>
<organism evidence="2 3">
    <name type="scientific">Desulforudis audaxviator (strain MP104C)</name>
    <dbReference type="NCBI Taxonomy" id="477974"/>
    <lineage>
        <taxon>Bacteria</taxon>
        <taxon>Bacillati</taxon>
        <taxon>Bacillota</taxon>
        <taxon>Clostridia</taxon>
        <taxon>Thermoanaerobacterales</taxon>
        <taxon>Candidatus Desulforudaceae</taxon>
        <taxon>Candidatus Desulforudis</taxon>
    </lineage>
</organism>
<evidence type="ECO:0000313" key="2">
    <source>
        <dbReference type="EMBL" id="ACA58927.1"/>
    </source>
</evidence>
<evidence type="ECO:0000313" key="3">
    <source>
        <dbReference type="Proteomes" id="UP000008544"/>
    </source>
</evidence>
<dbReference type="AlphaFoldDB" id="B1I1W4"/>
<feature type="transmembrane region" description="Helical" evidence="1">
    <location>
        <begin position="22"/>
        <end position="40"/>
    </location>
</feature>
<keyword evidence="1" id="KW-0472">Membrane</keyword>
<dbReference type="KEGG" id="dau:Daud_0370"/>
<dbReference type="EMBL" id="CP000860">
    <property type="protein sequence ID" value="ACA58927.1"/>
    <property type="molecule type" value="Genomic_DNA"/>
</dbReference>
<evidence type="ECO:0000256" key="1">
    <source>
        <dbReference type="SAM" id="Phobius"/>
    </source>
</evidence>
<feature type="transmembrane region" description="Helical" evidence="1">
    <location>
        <begin position="118"/>
        <end position="139"/>
    </location>
</feature>
<dbReference type="STRING" id="477974.Daud_0370"/>